<reference evidence="1" key="1">
    <citation type="journal article" date="2015" name="Nature">
        <title>Complex archaea that bridge the gap between prokaryotes and eukaryotes.</title>
        <authorList>
            <person name="Spang A."/>
            <person name="Saw J.H."/>
            <person name="Jorgensen S.L."/>
            <person name="Zaremba-Niedzwiedzka K."/>
            <person name="Martijn J."/>
            <person name="Lind A.E."/>
            <person name="van Eijk R."/>
            <person name="Schleper C."/>
            <person name="Guy L."/>
            <person name="Ettema T.J."/>
        </authorList>
    </citation>
    <scope>NUCLEOTIDE SEQUENCE</scope>
</reference>
<sequence length="108" mass="12252">MLYYSLPPSGNDKKKRIQFQTLMTLSPEEAGASPLALKIAKRILRQPAFRTLRKSMKDLGNLRVFCSFLAREIIGDELHIFDPELFQRTCNKQTPAQRGKQDGSIASI</sequence>
<proteinExistence type="predicted"/>
<name>A0A0F9L033_9ZZZZ</name>
<accession>A0A0F9L033</accession>
<protein>
    <submittedName>
        <fullName evidence="1">Uncharacterized protein</fullName>
    </submittedName>
</protein>
<evidence type="ECO:0000313" key="1">
    <source>
        <dbReference type="EMBL" id="KKM88014.1"/>
    </source>
</evidence>
<gene>
    <name evidence="1" type="ORF">LCGC14_1263060</name>
</gene>
<dbReference type="AlphaFoldDB" id="A0A0F9L033"/>
<organism evidence="1">
    <name type="scientific">marine sediment metagenome</name>
    <dbReference type="NCBI Taxonomy" id="412755"/>
    <lineage>
        <taxon>unclassified sequences</taxon>
        <taxon>metagenomes</taxon>
        <taxon>ecological metagenomes</taxon>
    </lineage>
</organism>
<comment type="caution">
    <text evidence="1">The sequence shown here is derived from an EMBL/GenBank/DDBJ whole genome shotgun (WGS) entry which is preliminary data.</text>
</comment>
<dbReference type="EMBL" id="LAZR01007018">
    <property type="protein sequence ID" value="KKM88014.1"/>
    <property type="molecule type" value="Genomic_DNA"/>
</dbReference>